<dbReference type="GeneID" id="18563645"/>
<dbReference type="KEGG" id="vg:18563645"/>
<dbReference type="Proteomes" id="UP000009273">
    <property type="component" value="Segment"/>
</dbReference>
<keyword evidence="2" id="KW-1185">Reference proteome</keyword>
<dbReference type="EMBL" id="JN638751">
    <property type="protein sequence ID" value="AEO93689.1"/>
    <property type="molecule type" value="Genomic_DNA"/>
</dbReference>
<dbReference type="RefSeq" id="YP_009015734.1">
    <property type="nucleotide sequence ID" value="NC_023719.1"/>
</dbReference>
<name>G3MAH2_9CAUD</name>
<gene>
    <name evidence="1" type="primary">431</name>
    <name evidence="1" type="ORF">G_431</name>
</gene>
<evidence type="ECO:0000313" key="1">
    <source>
        <dbReference type="EMBL" id="AEO93689.1"/>
    </source>
</evidence>
<organism evidence="1 2">
    <name type="scientific">Bacillus phage G</name>
    <dbReference type="NCBI Taxonomy" id="2884420"/>
    <lineage>
        <taxon>Viruses</taxon>
        <taxon>Duplodnaviria</taxon>
        <taxon>Heunggongvirae</taxon>
        <taxon>Uroviricota</taxon>
        <taxon>Caudoviricetes</taxon>
        <taxon>Donellivirus</taxon>
        <taxon>Donellivirus gee</taxon>
    </lineage>
</organism>
<reference evidence="1 2" key="1">
    <citation type="submission" date="2011-09" db="EMBL/GenBank/DDBJ databases">
        <authorList>
            <person name="Pope W.H."/>
            <person name="Pedulla M.L."/>
            <person name="Ford M.E."/>
            <person name="Peebles C.L."/>
            <person name="Hatfull G.H."/>
            <person name="Hendrix R.W."/>
        </authorList>
    </citation>
    <scope>NUCLEOTIDE SEQUENCE [LARGE SCALE GENOMIC DNA]</scope>
    <source>
        <strain evidence="1">G</strain>
    </source>
</reference>
<sequence length="1013" mass="116401">MITLKMIVFLSKKLLLRRFIYKELEFVGNFERNANGKFQKEASFYTIFHGKKSILLEDELNELQWVQIERLATMARGQYTNGVMNNFDIKTTNYDDIFYLDSNSQFSVLMDGYDLRIGHNIVANQPTDLESKDNRVVIKLSHDNSGYDFVFLEAWFEVMRAGETIKKFGGTDTPSIPFEMKDGRLGKETSRRIQFRWRIRSVKNKSNLNEIFAQNYDGQDTSIKYEFEDNVYTANVGVQRYKDENDKNTYEDVKTLGRIYAIPLFKVNRNNSYIIKRNQIEDLVPRSVLRLLGEYDISKIAHAVDYVKLLKVSSIGLSSTIGDRGVWIDGKLVHYAERSYGLVVIRKMDGSIVFTESYDIYGSDSVNDPDRKENGIRNANLLASKLAEYDNEYIVIIYTYDEPQENRLQPALVEQIKRCGGGALFESSEFEYRSAYILIGSPGIGENKGIELYEGEEYEDENAFVSLTTFLVDGEVLSGGGSRTGGVAVNKRMSLASMSDVETTAEILRGMGGSGVYSTRQYGIESPFEEQSKVFSVSYNTIGEHNHPNFRGMPGLPELAIVINGYYMRTRHNDYRTFVPTYKYNDESKKGDYLYREEVFPPKVPDNIKNAPLATQYDYMKNVHTNNPQDCEWHLAYMEVWWEKFDPTLTDYSDSFRHQINNSDAFELFADHIYWSISGLKNRGENVAFFPISALDFDESGKPIYLNLRYRINTMVVGTLEDIPFNREKAIEGIIDNTNRFTLMRDLQTKKRYKYTSWDKLIDSGRARFKCADLIKLMEKCPGIDGIGAPPIYESANRNDEEYDVYKSDGSAPLNSCYYNHSYSTKVRDASGRVNGERSFNDPNLFVAKTVWDEAVYHGYSYALPLELILRTPRESWNPYDVKLNDYSVMVAENNDGKGKSIDKPYSGYHYEAYNFTIPADMYDAIDISVSDVADTANNAFILDKNGVSRKFMASGIKIYDYDSVRMRFPIYSEFHDFTKGAVEVSLLKDQIKDALMKIYKGTITENEIENLF</sequence>
<accession>G3MAH2</accession>
<protein>
    <submittedName>
        <fullName evidence="1">Gp431</fullName>
    </submittedName>
</protein>
<proteinExistence type="predicted"/>
<evidence type="ECO:0000313" key="2">
    <source>
        <dbReference type="Proteomes" id="UP000009273"/>
    </source>
</evidence>